<evidence type="ECO:0000313" key="3">
    <source>
        <dbReference type="Proteomes" id="UP000311605"/>
    </source>
</evidence>
<comment type="caution">
    <text evidence="2">The sequence shown here is derived from an EMBL/GenBank/DDBJ whole genome shotgun (WGS) entry which is preliminary data.</text>
</comment>
<evidence type="ECO:0000256" key="1">
    <source>
        <dbReference type="SAM" id="MobiDB-lite"/>
    </source>
</evidence>
<feature type="region of interest" description="Disordered" evidence="1">
    <location>
        <begin position="1"/>
        <end position="23"/>
    </location>
</feature>
<dbReference type="EMBL" id="VDMN01000001">
    <property type="protein sequence ID" value="TNM65734.1"/>
    <property type="molecule type" value="Genomic_DNA"/>
</dbReference>
<sequence>MLDENQQQERDSSEQGNALAGGETSFSAKLASMFLVPERPDADSSESTLDASLENDAYSQYEKEFMDLADKTLAERIRDQYLKDHDLTEDEVDAMSPEDRQAVEDEIRNAILEAMGVNEEKQNIALNINIPTAADMVATRADDETALL</sequence>
<accession>A0A5C4XSS0</accession>
<protein>
    <submittedName>
        <fullName evidence="2">Uncharacterized protein</fullName>
    </submittedName>
</protein>
<evidence type="ECO:0000313" key="2">
    <source>
        <dbReference type="EMBL" id="TNM65734.1"/>
    </source>
</evidence>
<dbReference type="RefSeq" id="WP_180355905.1">
    <property type="nucleotide sequence ID" value="NZ_VDMN01000001.1"/>
</dbReference>
<dbReference type="Proteomes" id="UP000311605">
    <property type="component" value="Unassembled WGS sequence"/>
</dbReference>
<name>A0A5C4XSS0_9HYPH</name>
<reference evidence="2 3" key="1">
    <citation type="submission" date="2019-06" db="EMBL/GenBank/DDBJ databases">
        <title>The draft genome of Rhizobium smilacinae PTYR-5.</title>
        <authorList>
            <person name="Liu L."/>
            <person name="Li L."/>
            <person name="Zhang X."/>
        </authorList>
    </citation>
    <scope>NUCLEOTIDE SEQUENCE [LARGE SCALE GENOMIC DNA]</scope>
    <source>
        <strain evidence="2 3">PTYR-5</strain>
    </source>
</reference>
<proteinExistence type="predicted"/>
<organism evidence="2 3">
    <name type="scientific">Aliirhizobium smilacinae</name>
    <dbReference type="NCBI Taxonomy" id="1395944"/>
    <lineage>
        <taxon>Bacteria</taxon>
        <taxon>Pseudomonadati</taxon>
        <taxon>Pseudomonadota</taxon>
        <taxon>Alphaproteobacteria</taxon>
        <taxon>Hyphomicrobiales</taxon>
        <taxon>Rhizobiaceae</taxon>
        <taxon>Aliirhizobium</taxon>
    </lineage>
</organism>
<keyword evidence="3" id="KW-1185">Reference proteome</keyword>
<gene>
    <name evidence="2" type="ORF">FHP24_05680</name>
</gene>
<dbReference type="AlphaFoldDB" id="A0A5C4XSS0"/>